<comment type="similarity">
    <text evidence="1">Belongs to the methyltransferase superfamily. LaeA methyltransferase family.</text>
</comment>
<dbReference type="EMBL" id="AMCV02000009">
    <property type="protein sequence ID" value="TDZ22803.1"/>
    <property type="molecule type" value="Genomic_DNA"/>
</dbReference>
<dbReference type="PANTHER" id="PTHR43591:SF10">
    <property type="entry name" value="ABC TRANSMEMBRANE TYPE-1 DOMAIN-CONTAINING PROTEIN-RELATED"/>
    <property type="match status" value="1"/>
</dbReference>
<reference evidence="4" key="2">
    <citation type="journal article" date="2019" name="Mol. Plant Microbe Interact.">
        <title>Genome sequence resources for four phytopathogenic fungi from the Colletotrichum orbiculare species complex.</title>
        <authorList>
            <person name="Gan P."/>
            <person name="Tsushima A."/>
            <person name="Narusaka M."/>
            <person name="Narusaka Y."/>
            <person name="Takano Y."/>
            <person name="Kubo Y."/>
            <person name="Shirasu K."/>
        </authorList>
    </citation>
    <scope>GENOME REANNOTATION</scope>
    <source>
        <strain evidence="4">104-T / ATCC 96160 / CBS 514.97 / LARS 414 / MAFF 240422</strain>
    </source>
</reference>
<feature type="compositionally biased region" description="Acidic residues" evidence="2">
    <location>
        <begin position="16"/>
        <end position="30"/>
    </location>
</feature>
<name>A0A484FY27_COLOR</name>
<dbReference type="OrthoDB" id="2013972at2759"/>
<dbReference type="InterPro" id="IPR029063">
    <property type="entry name" value="SAM-dependent_MTases_sf"/>
</dbReference>
<sequence>MNMSSSEPIEPASPDVNEDDDVEGSSDYDESLASSGFTSIASRVMRHTHEGGRRYQSFLQSIYPLPNDETEQFREEMKHQLIKRLLDNNDYLSPIEGSPQKILDIGTGTGIWAVEVADKFPSAHVIGVDISPIQNSYAPQNVDWRIDNIEDTWSPLYSDLDFVHLRSVSVTLRDPSSVITSAYQNLKPGGWIEFQDAGVKIGCDDSTMPEDYAPTRFMELFVRTFKNHYGWDLEVPQLLPQMLGNAGFAEIQCTTHKMPIGPWAKDIQQREIGLFLSKDVLWQLVRAVLVKWPQMGLTRQEADNMEKDIRKAFHDTRIHAYLPWISVWAQKPLT</sequence>
<comment type="caution">
    <text evidence="3">The sequence shown here is derived from an EMBL/GenBank/DDBJ whole genome shotgun (WGS) entry which is preliminary data.</text>
</comment>
<dbReference type="Proteomes" id="UP000014480">
    <property type="component" value="Unassembled WGS sequence"/>
</dbReference>
<accession>A0A484FY27</accession>
<evidence type="ECO:0000256" key="1">
    <source>
        <dbReference type="ARBA" id="ARBA00038158"/>
    </source>
</evidence>
<feature type="region of interest" description="Disordered" evidence="2">
    <location>
        <begin position="1"/>
        <end position="32"/>
    </location>
</feature>
<keyword evidence="4" id="KW-1185">Reference proteome</keyword>
<dbReference type="GO" id="GO:0008168">
    <property type="term" value="F:methyltransferase activity"/>
    <property type="evidence" value="ECO:0007669"/>
    <property type="project" value="TreeGrafter"/>
</dbReference>
<dbReference type="Gene3D" id="3.40.50.150">
    <property type="entry name" value="Vaccinia Virus protein VP39"/>
    <property type="match status" value="1"/>
</dbReference>
<organism evidence="3 4">
    <name type="scientific">Colletotrichum orbiculare (strain 104-T / ATCC 96160 / CBS 514.97 / LARS 414 / MAFF 240422)</name>
    <name type="common">Cucumber anthracnose fungus</name>
    <name type="synonym">Colletotrichum lagenarium</name>
    <dbReference type="NCBI Taxonomy" id="1213857"/>
    <lineage>
        <taxon>Eukaryota</taxon>
        <taxon>Fungi</taxon>
        <taxon>Dikarya</taxon>
        <taxon>Ascomycota</taxon>
        <taxon>Pezizomycotina</taxon>
        <taxon>Sordariomycetes</taxon>
        <taxon>Hypocreomycetidae</taxon>
        <taxon>Glomerellales</taxon>
        <taxon>Glomerellaceae</taxon>
        <taxon>Colletotrichum</taxon>
        <taxon>Colletotrichum orbiculare species complex</taxon>
    </lineage>
</organism>
<reference evidence="4" key="1">
    <citation type="journal article" date="2013" name="New Phytol.">
        <title>Comparative genomic and transcriptomic analyses reveal the hemibiotrophic stage shift of Colletotrichum fungi.</title>
        <authorList>
            <person name="Gan P."/>
            <person name="Ikeda K."/>
            <person name="Irieda H."/>
            <person name="Narusaka M."/>
            <person name="O'Connell R.J."/>
            <person name="Narusaka Y."/>
            <person name="Takano Y."/>
            <person name="Kubo Y."/>
            <person name="Shirasu K."/>
        </authorList>
    </citation>
    <scope>NUCLEOTIDE SEQUENCE [LARGE SCALE GENOMIC DNA]</scope>
    <source>
        <strain evidence="4">104-T / ATCC 96160 / CBS 514.97 / LARS 414 / MAFF 240422</strain>
    </source>
</reference>
<proteinExistence type="inferred from homology"/>
<gene>
    <name evidence="3" type="primary">laeA-5</name>
    <name evidence="3" type="ORF">Cob_v004120</name>
</gene>
<evidence type="ECO:0000256" key="2">
    <source>
        <dbReference type="SAM" id="MobiDB-lite"/>
    </source>
</evidence>
<dbReference type="SUPFAM" id="SSF53335">
    <property type="entry name" value="S-adenosyl-L-methionine-dependent methyltransferases"/>
    <property type="match status" value="1"/>
</dbReference>
<evidence type="ECO:0000313" key="3">
    <source>
        <dbReference type="EMBL" id="TDZ22803.1"/>
    </source>
</evidence>
<dbReference type="CDD" id="cd02440">
    <property type="entry name" value="AdoMet_MTases"/>
    <property type="match status" value="1"/>
</dbReference>
<protein>
    <submittedName>
        <fullName evidence="3">Secondary metabolism regulator laeA</fullName>
    </submittedName>
</protein>
<dbReference type="AlphaFoldDB" id="A0A484FY27"/>
<evidence type="ECO:0000313" key="4">
    <source>
        <dbReference type="Proteomes" id="UP000014480"/>
    </source>
</evidence>
<dbReference type="Pfam" id="PF13489">
    <property type="entry name" value="Methyltransf_23"/>
    <property type="match status" value="1"/>
</dbReference>
<dbReference type="PANTHER" id="PTHR43591">
    <property type="entry name" value="METHYLTRANSFERASE"/>
    <property type="match status" value="1"/>
</dbReference>